<reference evidence="1" key="1">
    <citation type="submission" date="2025-08" db="UniProtKB">
        <authorList>
            <consortium name="Ensembl"/>
        </authorList>
    </citation>
    <scope>IDENTIFICATION</scope>
</reference>
<evidence type="ECO:0000313" key="2">
    <source>
        <dbReference type="Proteomes" id="UP000694414"/>
    </source>
</evidence>
<name>A0A8C8ZHB4_PROSS</name>
<dbReference type="Ensembl" id="ENSPSMT00000020937.1">
    <property type="protein sequence ID" value="ENSPSMP00000018031.1"/>
    <property type="gene ID" value="ENSPSMG00000012800.1"/>
</dbReference>
<protein>
    <submittedName>
        <fullName evidence="1">Uncharacterized protein</fullName>
    </submittedName>
</protein>
<sequence length="118" mass="13283">EKGTCAFRGHKKSLLGLACVCMRVCPCGWVCTSVCLSMCMRVCPCGWVCMSVCLSMCMHVWTCECVCTSVCLICTCVCLSVVCMRVWTCEWVCKSVYTQQDQVTHELCPLRRKLEEIV</sequence>
<reference evidence="1" key="2">
    <citation type="submission" date="2025-09" db="UniProtKB">
        <authorList>
            <consortium name="Ensembl"/>
        </authorList>
    </citation>
    <scope>IDENTIFICATION</scope>
</reference>
<dbReference type="AlphaFoldDB" id="A0A8C8ZHB4"/>
<dbReference type="Proteomes" id="UP000694414">
    <property type="component" value="Unplaced"/>
</dbReference>
<keyword evidence="2" id="KW-1185">Reference proteome</keyword>
<organism evidence="1 2">
    <name type="scientific">Prolemur simus</name>
    <name type="common">Greater bamboo lemur</name>
    <name type="synonym">Hapalemur simus</name>
    <dbReference type="NCBI Taxonomy" id="1328070"/>
    <lineage>
        <taxon>Eukaryota</taxon>
        <taxon>Metazoa</taxon>
        <taxon>Chordata</taxon>
        <taxon>Craniata</taxon>
        <taxon>Vertebrata</taxon>
        <taxon>Euteleostomi</taxon>
        <taxon>Mammalia</taxon>
        <taxon>Eutheria</taxon>
        <taxon>Euarchontoglires</taxon>
        <taxon>Primates</taxon>
        <taxon>Strepsirrhini</taxon>
        <taxon>Lemuriformes</taxon>
        <taxon>Lemuridae</taxon>
        <taxon>Prolemur</taxon>
    </lineage>
</organism>
<proteinExistence type="predicted"/>
<evidence type="ECO:0000313" key="1">
    <source>
        <dbReference type="Ensembl" id="ENSPSMP00000018031.1"/>
    </source>
</evidence>
<accession>A0A8C8ZHB4</accession>